<proteinExistence type="inferred from homology"/>
<evidence type="ECO:0000256" key="2">
    <source>
        <dbReference type="SAM" id="Phobius"/>
    </source>
</evidence>
<dbReference type="AlphaFoldDB" id="A0A4Y7ISG9"/>
<keyword evidence="2" id="KW-0472">Membrane</keyword>
<comment type="similarity">
    <text evidence="1">Belongs to the cytochrome P450 family.</text>
</comment>
<keyword evidence="2" id="KW-0812">Transmembrane</keyword>
<dbReference type="Proteomes" id="UP000316621">
    <property type="component" value="Chromosome 2"/>
</dbReference>
<organism evidence="3 4">
    <name type="scientific">Papaver somniferum</name>
    <name type="common">Opium poppy</name>
    <dbReference type="NCBI Taxonomy" id="3469"/>
    <lineage>
        <taxon>Eukaryota</taxon>
        <taxon>Viridiplantae</taxon>
        <taxon>Streptophyta</taxon>
        <taxon>Embryophyta</taxon>
        <taxon>Tracheophyta</taxon>
        <taxon>Spermatophyta</taxon>
        <taxon>Magnoliopsida</taxon>
        <taxon>Ranunculales</taxon>
        <taxon>Papaveraceae</taxon>
        <taxon>Papaveroideae</taxon>
        <taxon>Papaver</taxon>
    </lineage>
</organism>
<gene>
    <name evidence="3" type="ORF">C5167_018816</name>
</gene>
<evidence type="ECO:0000313" key="4">
    <source>
        <dbReference type="Proteomes" id="UP000316621"/>
    </source>
</evidence>
<dbReference type="Gramene" id="RZC50385">
    <property type="protein sequence ID" value="RZC50385"/>
    <property type="gene ID" value="C5167_018816"/>
</dbReference>
<dbReference type="GO" id="GO:0005506">
    <property type="term" value="F:iron ion binding"/>
    <property type="evidence" value="ECO:0007669"/>
    <property type="project" value="InterPro"/>
</dbReference>
<dbReference type="GO" id="GO:0004497">
    <property type="term" value="F:monooxygenase activity"/>
    <property type="evidence" value="ECO:0007669"/>
    <property type="project" value="InterPro"/>
</dbReference>
<name>A0A4Y7ISG9_PAPSO</name>
<dbReference type="GO" id="GO:0020037">
    <property type="term" value="F:heme binding"/>
    <property type="evidence" value="ECO:0007669"/>
    <property type="project" value="InterPro"/>
</dbReference>
<dbReference type="PANTHER" id="PTHR47950:SF14">
    <property type="entry name" value="CYTOCHROME P450 76A2-LIKE ISOFORM X1"/>
    <property type="match status" value="1"/>
</dbReference>
<dbReference type="EMBL" id="CM010716">
    <property type="protein sequence ID" value="RZC50385.1"/>
    <property type="molecule type" value="Genomic_DNA"/>
</dbReference>
<evidence type="ECO:0000313" key="3">
    <source>
        <dbReference type="EMBL" id="RZC50385.1"/>
    </source>
</evidence>
<evidence type="ECO:0008006" key="5">
    <source>
        <dbReference type="Google" id="ProtNLM"/>
    </source>
</evidence>
<sequence>MSTLPVYPYVQTPDFVYIYVIPGRATSAKLSQDSHHKLIIDILSMERFLFSPVSLAAGAAVLLLFFLINRICQSKSTNVRRLPPGPRGWPIIGNILDIGPHPHKNLVLLQRKYGPLIWLRLGLVNTVVIASAQSAMEMFKNHDQHFCNRHRNATMIRDDGSHNGTIGLSDYGPQWKMMRRLYATEMFTKKRLDDTTHLRRKCLDQLIQWVSDEAKHNPGKSIEVARFIYAAIFNMIGDLAFSKDDLAHPEFNVTNVFFNTTADIIELMALPNVSDFFPILRPFDLQGLKKRTEDKEKIVRKIIGTFVEERRRRGVNPNHFHEKDLLESFEWSLEKGIIPETLNMDEKIRLTLRRANPLKLIPMRCKLI</sequence>
<dbReference type="Pfam" id="PF00067">
    <property type="entry name" value="p450"/>
    <property type="match status" value="1"/>
</dbReference>
<dbReference type="SUPFAM" id="SSF48264">
    <property type="entry name" value="Cytochrome P450"/>
    <property type="match status" value="1"/>
</dbReference>
<accession>A0A4Y7ISG9</accession>
<dbReference type="OMA" id="AQSAMEM"/>
<dbReference type="InterPro" id="IPR001128">
    <property type="entry name" value="Cyt_P450"/>
</dbReference>
<keyword evidence="4" id="KW-1185">Reference proteome</keyword>
<keyword evidence="2" id="KW-1133">Transmembrane helix</keyword>
<dbReference type="PANTHER" id="PTHR47950">
    <property type="entry name" value="CYTOCHROME P450, FAMILY 76, SUBFAMILY C, POLYPEPTIDE 5-RELATED"/>
    <property type="match status" value="1"/>
</dbReference>
<dbReference type="InterPro" id="IPR036396">
    <property type="entry name" value="Cyt_P450_sf"/>
</dbReference>
<dbReference type="GO" id="GO:0016705">
    <property type="term" value="F:oxidoreductase activity, acting on paired donors, with incorporation or reduction of molecular oxygen"/>
    <property type="evidence" value="ECO:0007669"/>
    <property type="project" value="InterPro"/>
</dbReference>
<feature type="transmembrane region" description="Helical" evidence="2">
    <location>
        <begin position="48"/>
        <end position="68"/>
    </location>
</feature>
<evidence type="ECO:0000256" key="1">
    <source>
        <dbReference type="ARBA" id="ARBA00010617"/>
    </source>
</evidence>
<dbReference type="Gene3D" id="1.10.630.10">
    <property type="entry name" value="Cytochrome P450"/>
    <property type="match status" value="1"/>
</dbReference>
<protein>
    <recommendedName>
        <fullName evidence="5">Cytochrome P450</fullName>
    </recommendedName>
</protein>
<reference evidence="3 4" key="1">
    <citation type="journal article" date="2018" name="Science">
        <title>The opium poppy genome and morphinan production.</title>
        <authorList>
            <person name="Guo L."/>
            <person name="Winzer T."/>
            <person name="Yang X."/>
            <person name="Li Y."/>
            <person name="Ning Z."/>
            <person name="He Z."/>
            <person name="Teodor R."/>
            <person name="Lu Y."/>
            <person name="Bowser T.A."/>
            <person name="Graham I.A."/>
            <person name="Ye K."/>
        </authorList>
    </citation>
    <scope>NUCLEOTIDE SEQUENCE [LARGE SCALE GENOMIC DNA]</scope>
    <source>
        <strain evidence="4">cv. HN1</strain>
        <tissue evidence="3">Leaves</tissue>
    </source>
</reference>
<dbReference type="GO" id="GO:0033075">
    <property type="term" value="P:isoquinoline alkaloid biosynthetic process"/>
    <property type="evidence" value="ECO:0007669"/>
    <property type="project" value="UniProtKB-ARBA"/>
</dbReference>